<dbReference type="EMBL" id="KE504243">
    <property type="protein sequence ID" value="EPS94158.1"/>
    <property type="molecule type" value="Genomic_DNA"/>
</dbReference>
<organism evidence="1 2">
    <name type="scientific">Fomitopsis schrenkii</name>
    <name type="common">Brown rot fungus</name>
    <dbReference type="NCBI Taxonomy" id="2126942"/>
    <lineage>
        <taxon>Eukaryota</taxon>
        <taxon>Fungi</taxon>
        <taxon>Dikarya</taxon>
        <taxon>Basidiomycota</taxon>
        <taxon>Agaricomycotina</taxon>
        <taxon>Agaricomycetes</taxon>
        <taxon>Polyporales</taxon>
        <taxon>Fomitopsis</taxon>
    </lineage>
</organism>
<sequence length="186" mass="20740">MPIRDFSSPAFANGYIYFALARKDDTNRNQYMLVLARGYGMAATRKGATLNSSTPSADAPALSSAGHPLIWFDADWERDSSDATFPEGGLLNALLAAEPPVIRTTGRTRTQSTNKSGEREVHEIEILLGEDELAHICYYCGDVELLEGDRWQRRNDDATNPAYCCTTCSGQSALRRTWNTALRRWR</sequence>
<dbReference type="AlphaFoldDB" id="S8DSI6"/>
<dbReference type="OrthoDB" id="3793816at2759"/>
<accession>S8DSI6</accession>
<dbReference type="HOGENOM" id="CLU_127774_0_0_1"/>
<protein>
    <submittedName>
        <fullName evidence="1">Uncharacterized protein</fullName>
    </submittedName>
</protein>
<reference evidence="1 2" key="1">
    <citation type="journal article" date="2012" name="Science">
        <title>The Paleozoic origin of enzymatic lignin decomposition reconstructed from 31 fungal genomes.</title>
        <authorList>
            <person name="Floudas D."/>
            <person name="Binder M."/>
            <person name="Riley R."/>
            <person name="Barry K."/>
            <person name="Blanchette R.A."/>
            <person name="Henrissat B."/>
            <person name="Martinez A.T."/>
            <person name="Otillar R."/>
            <person name="Spatafora J.W."/>
            <person name="Yadav J.S."/>
            <person name="Aerts A."/>
            <person name="Benoit I."/>
            <person name="Boyd A."/>
            <person name="Carlson A."/>
            <person name="Copeland A."/>
            <person name="Coutinho P.M."/>
            <person name="de Vries R.P."/>
            <person name="Ferreira P."/>
            <person name="Findley K."/>
            <person name="Foster B."/>
            <person name="Gaskell J."/>
            <person name="Glotzer D."/>
            <person name="Gorecki P."/>
            <person name="Heitman J."/>
            <person name="Hesse C."/>
            <person name="Hori C."/>
            <person name="Igarashi K."/>
            <person name="Jurgens J.A."/>
            <person name="Kallen N."/>
            <person name="Kersten P."/>
            <person name="Kohler A."/>
            <person name="Kuees U."/>
            <person name="Kumar T.K.A."/>
            <person name="Kuo A."/>
            <person name="LaButti K."/>
            <person name="Larrondo L.F."/>
            <person name="Lindquist E."/>
            <person name="Ling A."/>
            <person name="Lombard V."/>
            <person name="Lucas S."/>
            <person name="Lundell T."/>
            <person name="Martin R."/>
            <person name="McLaughlin D.J."/>
            <person name="Morgenstern I."/>
            <person name="Morin E."/>
            <person name="Murat C."/>
            <person name="Nagy L.G."/>
            <person name="Nolan M."/>
            <person name="Ohm R.A."/>
            <person name="Patyshakuliyeva A."/>
            <person name="Rokas A."/>
            <person name="Ruiz-Duenas F.J."/>
            <person name="Sabat G."/>
            <person name="Salamov A."/>
            <person name="Samejima M."/>
            <person name="Schmutz J."/>
            <person name="Slot J.C."/>
            <person name="St John F."/>
            <person name="Stenlid J."/>
            <person name="Sun H."/>
            <person name="Sun S."/>
            <person name="Syed K."/>
            <person name="Tsang A."/>
            <person name="Wiebenga A."/>
            <person name="Young D."/>
            <person name="Pisabarro A."/>
            <person name="Eastwood D.C."/>
            <person name="Martin F."/>
            <person name="Cullen D."/>
            <person name="Grigoriev I.V."/>
            <person name="Hibbett D.S."/>
        </authorList>
    </citation>
    <scope>NUCLEOTIDE SEQUENCE</scope>
    <source>
        <strain evidence="2">FP-58527</strain>
    </source>
</reference>
<evidence type="ECO:0000313" key="1">
    <source>
        <dbReference type="EMBL" id="EPS94158.1"/>
    </source>
</evidence>
<proteinExistence type="predicted"/>
<name>S8DSI6_FOMSC</name>
<dbReference type="eggNOG" id="ENOG502RCP0">
    <property type="taxonomic scope" value="Eukaryota"/>
</dbReference>
<gene>
    <name evidence="1" type="ORF">FOMPIDRAFT_1055353</name>
</gene>
<evidence type="ECO:0000313" key="2">
    <source>
        <dbReference type="Proteomes" id="UP000015241"/>
    </source>
</evidence>
<keyword evidence="2" id="KW-1185">Reference proteome</keyword>
<dbReference type="Proteomes" id="UP000015241">
    <property type="component" value="Unassembled WGS sequence"/>
</dbReference>
<dbReference type="InParanoid" id="S8DSI6"/>